<name>A0A7C4BBQ1_THEPE</name>
<gene>
    <name evidence="1" type="ORF">ENV17_08260</name>
</gene>
<organism evidence="1">
    <name type="scientific">Thermofilum pendens</name>
    <dbReference type="NCBI Taxonomy" id="2269"/>
    <lineage>
        <taxon>Archaea</taxon>
        <taxon>Thermoproteota</taxon>
        <taxon>Thermoprotei</taxon>
        <taxon>Thermofilales</taxon>
        <taxon>Thermofilaceae</taxon>
        <taxon>Thermofilum</taxon>
    </lineage>
</organism>
<sequence length="187" mass="21040">MSQLVVVGREAFTLRHLKVFRREELEAIFGELAPVLEKKLESVVVLLTPLYVRAGICGREILLSPGLAHVRGATLKLTGGLQVPPLLDADFLEYLLFDLPRALEEERRAVVVEDLDGRFTVHVEEGVSYSLDILARVASVYRVPVVVYGSEVSERWGYFSRRIKCEKLEGREFCTVDGEPLCGWEHG</sequence>
<protein>
    <submittedName>
        <fullName evidence="1">Uncharacterized protein</fullName>
    </submittedName>
</protein>
<dbReference type="AlphaFoldDB" id="A0A7C4BBQ1"/>
<accession>A0A7C4BBQ1</accession>
<evidence type="ECO:0000313" key="1">
    <source>
        <dbReference type="EMBL" id="HGI44359.1"/>
    </source>
</evidence>
<reference evidence="1" key="1">
    <citation type="journal article" date="2020" name="mSystems">
        <title>Genome- and Community-Level Interaction Insights into Carbon Utilization and Element Cycling Functions of Hydrothermarchaeota in Hydrothermal Sediment.</title>
        <authorList>
            <person name="Zhou Z."/>
            <person name="Liu Y."/>
            <person name="Xu W."/>
            <person name="Pan J."/>
            <person name="Luo Z.H."/>
            <person name="Li M."/>
        </authorList>
    </citation>
    <scope>NUCLEOTIDE SEQUENCE [LARGE SCALE GENOMIC DNA]</scope>
    <source>
        <strain evidence="1">SpSt-735</strain>
    </source>
</reference>
<dbReference type="EMBL" id="DTFI01000241">
    <property type="protein sequence ID" value="HGI44359.1"/>
    <property type="molecule type" value="Genomic_DNA"/>
</dbReference>
<comment type="caution">
    <text evidence="1">The sequence shown here is derived from an EMBL/GenBank/DDBJ whole genome shotgun (WGS) entry which is preliminary data.</text>
</comment>
<proteinExistence type="predicted"/>